<feature type="region of interest" description="Disordered" evidence="6">
    <location>
        <begin position="499"/>
        <end position="534"/>
    </location>
</feature>
<proteinExistence type="predicted"/>
<dbReference type="GO" id="GO:0006400">
    <property type="term" value="P:tRNA modification"/>
    <property type="evidence" value="ECO:0007669"/>
    <property type="project" value="TreeGrafter"/>
</dbReference>
<dbReference type="GO" id="GO:0036265">
    <property type="term" value="P:RNA (guanine-N7)-methylation"/>
    <property type="evidence" value="ECO:0007669"/>
    <property type="project" value="InterPro"/>
</dbReference>
<evidence type="ECO:0000256" key="5">
    <source>
        <dbReference type="ARBA" id="ARBA00023242"/>
    </source>
</evidence>
<reference evidence="7 8" key="1">
    <citation type="submission" date="2017-10" db="EMBL/GenBank/DDBJ databases">
        <title>A novel species of cold-tolerant Malassezia isolated from bats.</title>
        <authorList>
            <person name="Lorch J.M."/>
            <person name="Palmer J.M."/>
            <person name="Vanderwolf K.J."/>
            <person name="Schmidt K.Z."/>
            <person name="Verant M.L."/>
            <person name="Weller T.J."/>
            <person name="Blehert D.S."/>
        </authorList>
    </citation>
    <scope>NUCLEOTIDE SEQUENCE [LARGE SCALE GENOMIC DNA]</scope>
    <source>
        <strain evidence="7 8">NWHC:44797-103</strain>
    </source>
</reference>
<dbReference type="AlphaFoldDB" id="A0A2N1JBY5"/>
<dbReference type="InterPro" id="IPR028884">
    <property type="entry name" value="Trm82"/>
</dbReference>
<keyword evidence="5" id="KW-0539">Nucleus</keyword>
<keyword evidence="8" id="KW-1185">Reference proteome</keyword>
<keyword evidence="3" id="KW-0819">tRNA processing</keyword>
<organism evidence="7 8">
    <name type="scientific">Malassezia vespertilionis</name>
    <dbReference type="NCBI Taxonomy" id="2020962"/>
    <lineage>
        <taxon>Eukaryota</taxon>
        <taxon>Fungi</taxon>
        <taxon>Dikarya</taxon>
        <taxon>Basidiomycota</taxon>
        <taxon>Ustilaginomycotina</taxon>
        <taxon>Malasseziomycetes</taxon>
        <taxon>Malasseziales</taxon>
        <taxon>Malasseziaceae</taxon>
        <taxon>Malassezia</taxon>
    </lineage>
</organism>
<keyword evidence="4" id="KW-0677">Repeat</keyword>
<dbReference type="RefSeq" id="XP_056062952.1">
    <property type="nucleotide sequence ID" value="XM_056206977.1"/>
</dbReference>
<name>A0A2N1JBY5_9BASI</name>
<comment type="subcellular location">
    <subcellularLocation>
        <location evidence="1">Nucleus</location>
    </subcellularLocation>
</comment>
<dbReference type="STRING" id="2020962.A0A2N1JBY5"/>
<evidence type="ECO:0000256" key="3">
    <source>
        <dbReference type="ARBA" id="ARBA00022694"/>
    </source>
</evidence>
<feature type="compositionally biased region" description="Polar residues" evidence="6">
    <location>
        <begin position="520"/>
        <end position="534"/>
    </location>
</feature>
<accession>A0A2N1JBY5</accession>
<dbReference type="EMBL" id="KZ454990">
    <property type="protein sequence ID" value="PKI84071.1"/>
    <property type="molecule type" value="Genomic_DNA"/>
</dbReference>
<dbReference type="Gene3D" id="2.130.10.10">
    <property type="entry name" value="YVTN repeat-like/Quinoprotein amine dehydrogenase"/>
    <property type="match status" value="1"/>
</dbReference>
<dbReference type="SUPFAM" id="SSF50978">
    <property type="entry name" value="WD40 repeat-like"/>
    <property type="match status" value="1"/>
</dbReference>
<evidence type="ECO:0000256" key="6">
    <source>
        <dbReference type="SAM" id="MobiDB-lite"/>
    </source>
</evidence>
<dbReference type="InterPro" id="IPR036322">
    <property type="entry name" value="WD40_repeat_dom_sf"/>
</dbReference>
<evidence type="ECO:0000256" key="1">
    <source>
        <dbReference type="ARBA" id="ARBA00004123"/>
    </source>
</evidence>
<gene>
    <name evidence="7" type="primary">TRM82</name>
    <name evidence="7" type="ORF">MVES_002023</name>
</gene>
<dbReference type="InterPro" id="IPR015943">
    <property type="entry name" value="WD40/YVTN_repeat-like_dom_sf"/>
</dbReference>
<dbReference type="PANTHER" id="PTHR16288">
    <property type="entry name" value="WD40 REPEAT PROTEIN 4"/>
    <property type="match status" value="1"/>
</dbReference>
<evidence type="ECO:0000313" key="8">
    <source>
        <dbReference type="Proteomes" id="UP000232875"/>
    </source>
</evidence>
<dbReference type="GeneID" id="80901652"/>
<dbReference type="Proteomes" id="UP000232875">
    <property type="component" value="Unassembled WGS sequence"/>
</dbReference>
<sequence>MSLAPLPVYWIDASTKYLVALTAGNILLFNNEDGALISALDARVDASVHVDPNSPEVAWAAAPRLCAISKNEEFIAVASDDKMLHVWRPDALEYGREVLLQPLSKRASTMQWTICDLRSMPGQEVVVSDKFGDVWSFPIDNSEPCKKYGPNPPHDPEQLGIRPRLGHVSMITSMAFLGNPEIVPASIITGDRDEHIRISRWGATRASNVVQQYLMGSKSFIGALAIVPRIAAQSVSLSVRRAILSSDGGTTIRIWTDELYEFSLRNVANIDPALIRPYVKLDADVERRREKAAGDCAFKGVFFAEPSGEEPPLVITRLVVVQSSNQFWVMVTWEGATAFAFIPLLAIAMAKESDMLKREDVHIYDVGSPILNTAIVSGSHTTVWIACDDREGFGQGPPLRKYGIEDGKYVPDSRSDPSPLAELTGKPSAIDPTLTAPAATNAKLTALPHVPRALAPPETLSQLCLYSALVTHPKPTSIGLLDNEGAPFAKPLLASSTDAKSKSMIVRQQSGKRAAGRAKNQATILEQYNSQPSR</sequence>
<evidence type="ECO:0000256" key="4">
    <source>
        <dbReference type="ARBA" id="ARBA00022737"/>
    </source>
</evidence>
<dbReference type="PANTHER" id="PTHR16288:SF0">
    <property type="entry name" value="TRNA (GUANINE-N(7)-)-METHYLTRANSFERASE NON-CATALYTIC SUBUNIT WDR4"/>
    <property type="match status" value="1"/>
</dbReference>
<keyword evidence="2" id="KW-0853">WD repeat</keyword>
<evidence type="ECO:0000256" key="2">
    <source>
        <dbReference type="ARBA" id="ARBA00022574"/>
    </source>
</evidence>
<dbReference type="GO" id="GO:0005634">
    <property type="term" value="C:nucleus"/>
    <property type="evidence" value="ECO:0007669"/>
    <property type="project" value="UniProtKB-SubCell"/>
</dbReference>
<dbReference type="GO" id="GO:0005829">
    <property type="term" value="C:cytosol"/>
    <property type="evidence" value="ECO:0007669"/>
    <property type="project" value="TreeGrafter"/>
</dbReference>
<dbReference type="GO" id="GO:0043527">
    <property type="term" value="C:tRNA methyltransferase complex"/>
    <property type="evidence" value="ECO:0007669"/>
    <property type="project" value="TreeGrafter"/>
</dbReference>
<evidence type="ECO:0000313" key="7">
    <source>
        <dbReference type="EMBL" id="PKI84071.1"/>
    </source>
</evidence>
<dbReference type="OrthoDB" id="339900at2759"/>
<protein>
    <submittedName>
        <fullName evidence="7">Trm82p</fullName>
    </submittedName>
</protein>